<sequence length="108" mass="11817">MSQDINVLALVKGEERYIFLFDDDRRAEALRTLGRFASNPELSFSWYDAAVLSQRIRSTVPESEAAEEAKAATTRTDAGSAAVPAPHRPRFKLSLPTDSATDSTGEEA</sequence>
<reference evidence="2 3" key="1">
    <citation type="submission" date="2019-02" db="EMBL/GenBank/DDBJ databases">
        <title>Deep-cultivation of Planctomycetes and their phenomic and genomic characterization uncovers novel biology.</title>
        <authorList>
            <person name="Wiegand S."/>
            <person name="Jogler M."/>
            <person name="Boedeker C."/>
            <person name="Pinto D."/>
            <person name="Vollmers J."/>
            <person name="Rivas-Marin E."/>
            <person name="Kohn T."/>
            <person name="Peeters S.H."/>
            <person name="Heuer A."/>
            <person name="Rast P."/>
            <person name="Oberbeckmann S."/>
            <person name="Bunk B."/>
            <person name="Jeske O."/>
            <person name="Meyerdierks A."/>
            <person name="Storesund J.E."/>
            <person name="Kallscheuer N."/>
            <person name="Luecker S."/>
            <person name="Lage O.M."/>
            <person name="Pohl T."/>
            <person name="Merkel B.J."/>
            <person name="Hornburger P."/>
            <person name="Mueller R.-W."/>
            <person name="Bruemmer F."/>
            <person name="Labrenz M."/>
            <person name="Spormann A.M."/>
            <person name="Op den Camp H."/>
            <person name="Overmann J."/>
            <person name="Amann R."/>
            <person name="Jetten M.S.M."/>
            <person name="Mascher T."/>
            <person name="Medema M.H."/>
            <person name="Devos D.P."/>
            <person name="Kaster A.-K."/>
            <person name="Ovreas L."/>
            <person name="Rohde M."/>
            <person name="Galperin M.Y."/>
            <person name="Jogler C."/>
        </authorList>
    </citation>
    <scope>NUCLEOTIDE SEQUENCE [LARGE SCALE GENOMIC DNA]</scope>
    <source>
        <strain evidence="2 3">ETA_A8</strain>
    </source>
</reference>
<organism evidence="2 3">
    <name type="scientific">Anatilimnocola aggregata</name>
    <dbReference type="NCBI Taxonomy" id="2528021"/>
    <lineage>
        <taxon>Bacteria</taxon>
        <taxon>Pseudomonadati</taxon>
        <taxon>Planctomycetota</taxon>
        <taxon>Planctomycetia</taxon>
        <taxon>Pirellulales</taxon>
        <taxon>Pirellulaceae</taxon>
        <taxon>Anatilimnocola</taxon>
    </lineage>
</organism>
<dbReference type="RefSeq" id="WP_202921263.1">
    <property type="nucleotide sequence ID" value="NZ_CP036274.1"/>
</dbReference>
<keyword evidence="3" id="KW-1185">Reference proteome</keyword>
<dbReference type="KEGG" id="aagg:ETAA8_53440"/>
<feature type="compositionally biased region" description="Polar residues" evidence="1">
    <location>
        <begin position="96"/>
        <end position="108"/>
    </location>
</feature>
<gene>
    <name evidence="2" type="ORF">ETAA8_53440</name>
</gene>
<protein>
    <submittedName>
        <fullName evidence="2">Uncharacterized protein</fullName>
    </submittedName>
</protein>
<name>A0A517YJ41_9BACT</name>
<dbReference type="EMBL" id="CP036274">
    <property type="protein sequence ID" value="QDU30225.1"/>
    <property type="molecule type" value="Genomic_DNA"/>
</dbReference>
<evidence type="ECO:0000313" key="3">
    <source>
        <dbReference type="Proteomes" id="UP000315017"/>
    </source>
</evidence>
<evidence type="ECO:0000256" key="1">
    <source>
        <dbReference type="SAM" id="MobiDB-lite"/>
    </source>
</evidence>
<proteinExistence type="predicted"/>
<accession>A0A517YJ41</accession>
<feature type="region of interest" description="Disordered" evidence="1">
    <location>
        <begin position="59"/>
        <end position="108"/>
    </location>
</feature>
<dbReference type="AlphaFoldDB" id="A0A517YJ41"/>
<dbReference type="Proteomes" id="UP000315017">
    <property type="component" value="Chromosome"/>
</dbReference>
<evidence type="ECO:0000313" key="2">
    <source>
        <dbReference type="EMBL" id="QDU30225.1"/>
    </source>
</evidence>